<dbReference type="SUPFAM" id="SSF46548">
    <property type="entry name" value="alpha-helical ferredoxin"/>
    <property type="match status" value="1"/>
</dbReference>
<dbReference type="Pfam" id="PF13534">
    <property type="entry name" value="Fer4_17"/>
    <property type="match status" value="1"/>
</dbReference>
<comment type="caution">
    <text evidence="10">The sequence shown here is derived from an EMBL/GenBank/DDBJ whole genome shotgun (WGS) entry which is preliminary data.</text>
</comment>
<keyword evidence="11" id="KW-1185">Reference proteome</keyword>
<accession>A0ABQ1SGC6</accession>
<dbReference type="PROSITE" id="PS51387">
    <property type="entry name" value="FAD_PCMH"/>
    <property type="match status" value="1"/>
</dbReference>
<dbReference type="Pfam" id="PF01565">
    <property type="entry name" value="FAD_binding_4"/>
    <property type="match status" value="1"/>
</dbReference>
<dbReference type="InterPro" id="IPR004113">
    <property type="entry name" value="FAD-bd_oxidored_4_C"/>
</dbReference>
<dbReference type="InterPro" id="IPR016164">
    <property type="entry name" value="FAD-linked_Oxase-like_C"/>
</dbReference>
<name>A0ABQ1SGC6_9FLAO</name>
<dbReference type="PANTHER" id="PTHR11748:SF119">
    <property type="entry name" value="D-2-HYDROXYGLUTARATE DEHYDROGENASE"/>
    <property type="match status" value="1"/>
</dbReference>
<evidence type="ECO:0000313" key="10">
    <source>
        <dbReference type="EMBL" id="GGE33060.1"/>
    </source>
</evidence>
<dbReference type="InterPro" id="IPR016169">
    <property type="entry name" value="FAD-bd_PCMH_sub2"/>
</dbReference>
<dbReference type="InterPro" id="IPR036318">
    <property type="entry name" value="FAD-bd_PCMH-like_sf"/>
</dbReference>
<dbReference type="RefSeq" id="WP_188458155.1">
    <property type="nucleotide sequence ID" value="NZ_BMGM01000004.1"/>
</dbReference>
<evidence type="ECO:0000256" key="1">
    <source>
        <dbReference type="ARBA" id="ARBA00001974"/>
    </source>
</evidence>
<evidence type="ECO:0000256" key="6">
    <source>
        <dbReference type="ARBA" id="ARBA00023004"/>
    </source>
</evidence>
<dbReference type="PROSITE" id="PS00198">
    <property type="entry name" value="4FE4S_FER_1"/>
    <property type="match status" value="1"/>
</dbReference>
<dbReference type="Proteomes" id="UP000599179">
    <property type="component" value="Unassembled WGS sequence"/>
</dbReference>
<proteinExistence type="predicted"/>
<feature type="domain" description="FAD-binding PCMH-type" evidence="9">
    <location>
        <begin position="36"/>
        <end position="270"/>
    </location>
</feature>
<sequence>MQENLIHWSNLKSAFKGEIHLDPLHQSIYATDASVYRSLPVAVALPKDTSDLQNLVKFAQKHQLSLIPRAAGTSLAGQCVGKGVVVDTSKYFNKIIEINAGKKQVKVQPGVVLDELNAALKPYNLFFSPNTSTANRCTVGGMFGNNSSGTTSIKYGVTRDKVIASKVVLANATEAEFKWIDNEEWQEKLKLNSLEGKIYTTFFAMKKDAELLSAIEANFPNPKIHRRNTGYALDEVLMKDEKGININTILAGSEGTLCFTTEVTLALDNLPPKINRIIAAQFNSVEDALEAVQVAMQHDLFTCELMDKRILDCTKNQLYYQQHRFFIEADPEAILLLELKSDFQDDLANQVEELLTDLQNSSQAYAFPVLQGEDIAKAFELRKAGLGLLGNVNSDKKAVACIEDTAVALEDLSNYIKEFSSLMKSFGQDAVYYAHAGAGELHLRPILNLKIREDVQLFQQISEAVAQLVKKYNGSLSGEHGDGKVRSSFIKMMLGDTCYSALENVKNAFDEKGIFNPNKILNPLPIHQDLRYETDREEPEINTQLQFTEEGGILRAAEKCNGSGDCRKSHTAGGGMCPSYHVTKNEKDTTRARANALREFLTHGKKENNFNHEALKETFDLCVGCKACKSECPSSVDVTAFKTEFLHQYNQSNSVSFKNWFFANVDQVNSWIKPFSGIYNSLISNNLMKSVLYKTMGVPMERSLPKIASKTLFQLVEAGKINLKPKQNPIKQVYIFIDEFTNYYDVDIGIAAIDVLVKLNYEVKILHHKPSGRALLSKGFLKKAKLFANENIALFKNKISAETPLLGIEPSAILSFKDEYIRLANDVEAAKRIAQHTFLVEEFLVKEMELGNIKKEQFTSEVTQMKVHVHCHQKALASTLPTFTLLNFPENYDVKLIPSGCCGMAGSFGYEKEHYKVSLQMANLQLIPAVQKTATSTLIVANGHSCRHQIKDATQRKAIHPIEVIKAALV</sequence>
<keyword evidence="3" id="KW-0479">Metal-binding</keyword>
<dbReference type="InterPro" id="IPR006094">
    <property type="entry name" value="Oxid_FAD_bind_N"/>
</dbReference>
<feature type="domain" description="4Fe-4S ferredoxin-type" evidence="8">
    <location>
        <begin position="612"/>
        <end position="644"/>
    </location>
</feature>
<evidence type="ECO:0000259" key="8">
    <source>
        <dbReference type="PROSITE" id="PS51379"/>
    </source>
</evidence>
<keyword evidence="5" id="KW-0560">Oxidoreductase</keyword>
<keyword evidence="6" id="KW-0408">Iron</keyword>
<dbReference type="Pfam" id="PF02913">
    <property type="entry name" value="FAD-oxidase_C"/>
    <property type="match status" value="1"/>
</dbReference>
<dbReference type="InterPro" id="IPR017896">
    <property type="entry name" value="4Fe4S_Fe-S-bd"/>
</dbReference>
<dbReference type="SUPFAM" id="SSF56176">
    <property type="entry name" value="FAD-binding/transporter-associated domain-like"/>
    <property type="match status" value="1"/>
</dbReference>
<keyword evidence="2" id="KW-0285">Flavoprotein</keyword>
<gene>
    <name evidence="10" type="ORF">GCM10010832_11620</name>
</gene>
<keyword evidence="7" id="KW-0411">Iron-sulfur</keyword>
<evidence type="ECO:0000256" key="5">
    <source>
        <dbReference type="ARBA" id="ARBA00023002"/>
    </source>
</evidence>
<dbReference type="InterPro" id="IPR016166">
    <property type="entry name" value="FAD-bd_PCMH"/>
</dbReference>
<dbReference type="SUPFAM" id="SSF55103">
    <property type="entry name" value="FAD-linked oxidases, C-terminal domain"/>
    <property type="match status" value="1"/>
</dbReference>
<dbReference type="InterPro" id="IPR017900">
    <property type="entry name" value="4Fe4S_Fe_S_CS"/>
</dbReference>
<dbReference type="PANTHER" id="PTHR11748">
    <property type="entry name" value="D-LACTATE DEHYDROGENASE"/>
    <property type="match status" value="1"/>
</dbReference>
<evidence type="ECO:0000256" key="4">
    <source>
        <dbReference type="ARBA" id="ARBA00022827"/>
    </source>
</evidence>
<dbReference type="Gene3D" id="3.30.70.2190">
    <property type="match status" value="1"/>
</dbReference>
<dbReference type="PROSITE" id="PS51379">
    <property type="entry name" value="4FE4S_FER_2"/>
    <property type="match status" value="1"/>
</dbReference>
<evidence type="ECO:0000313" key="11">
    <source>
        <dbReference type="Proteomes" id="UP000599179"/>
    </source>
</evidence>
<dbReference type="Gene3D" id="3.30.465.10">
    <property type="match status" value="1"/>
</dbReference>
<comment type="cofactor">
    <cofactor evidence="1">
        <name>FAD</name>
        <dbReference type="ChEBI" id="CHEBI:57692"/>
    </cofactor>
</comment>
<evidence type="ECO:0000256" key="7">
    <source>
        <dbReference type="ARBA" id="ARBA00023014"/>
    </source>
</evidence>
<dbReference type="EMBL" id="BMGM01000004">
    <property type="protein sequence ID" value="GGE33060.1"/>
    <property type="molecule type" value="Genomic_DNA"/>
</dbReference>
<organism evidence="10 11">
    <name type="scientific">Psychroflexus planctonicus</name>
    <dbReference type="NCBI Taxonomy" id="1526575"/>
    <lineage>
        <taxon>Bacteria</taxon>
        <taxon>Pseudomonadati</taxon>
        <taxon>Bacteroidota</taxon>
        <taxon>Flavobacteriia</taxon>
        <taxon>Flavobacteriales</taxon>
        <taxon>Flavobacteriaceae</taxon>
        <taxon>Psychroflexus</taxon>
    </lineage>
</organism>
<reference evidence="11" key="1">
    <citation type="journal article" date="2019" name="Int. J. Syst. Evol. Microbiol.">
        <title>The Global Catalogue of Microorganisms (GCM) 10K type strain sequencing project: providing services to taxonomists for standard genome sequencing and annotation.</title>
        <authorList>
            <consortium name="The Broad Institute Genomics Platform"/>
            <consortium name="The Broad Institute Genome Sequencing Center for Infectious Disease"/>
            <person name="Wu L."/>
            <person name="Ma J."/>
        </authorList>
    </citation>
    <scope>NUCLEOTIDE SEQUENCE [LARGE SCALE GENOMIC DNA]</scope>
    <source>
        <strain evidence="11">CGMCC 1.12931</strain>
    </source>
</reference>
<evidence type="ECO:0000256" key="2">
    <source>
        <dbReference type="ARBA" id="ARBA00022630"/>
    </source>
</evidence>
<protein>
    <submittedName>
        <fullName evidence="10">Oxidoreductase</fullName>
    </submittedName>
</protein>
<dbReference type="Gene3D" id="3.30.70.2740">
    <property type="match status" value="1"/>
</dbReference>
<evidence type="ECO:0000256" key="3">
    <source>
        <dbReference type="ARBA" id="ARBA00022723"/>
    </source>
</evidence>
<keyword evidence="4" id="KW-0274">FAD</keyword>
<evidence type="ECO:0000259" key="9">
    <source>
        <dbReference type="PROSITE" id="PS51387"/>
    </source>
</evidence>